<dbReference type="EMBL" id="NEDP02005320">
    <property type="protein sequence ID" value="OWF42086.1"/>
    <property type="molecule type" value="Genomic_DNA"/>
</dbReference>
<dbReference type="GO" id="GO:0043022">
    <property type="term" value="F:ribosome binding"/>
    <property type="evidence" value="ECO:0007669"/>
    <property type="project" value="InterPro"/>
</dbReference>
<gene>
    <name evidence="10" type="ORF">KP79_PYT24605</name>
</gene>
<dbReference type="OrthoDB" id="73691at2759"/>
<evidence type="ECO:0000256" key="3">
    <source>
        <dbReference type="ARBA" id="ARBA00022792"/>
    </source>
</evidence>
<dbReference type="PROSITE" id="PS51758">
    <property type="entry name" value="LETM1_RBD"/>
    <property type="match status" value="1"/>
</dbReference>
<dbReference type="PANTHER" id="PTHR14009">
    <property type="entry name" value="LEUCINE ZIPPER-EF-HAND CONTAINING TRANSMEMBRANE PROTEIN"/>
    <property type="match status" value="1"/>
</dbReference>
<organism evidence="10 11">
    <name type="scientific">Mizuhopecten yessoensis</name>
    <name type="common">Japanese scallop</name>
    <name type="synonym">Patinopecten yessoensis</name>
    <dbReference type="NCBI Taxonomy" id="6573"/>
    <lineage>
        <taxon>Eukaryota</taxon>
        <taxon>Metazoa</taxon>
        <taxon>Spiralia</taxon>
        <taxon>Lophotrochozoa</taxon>
        <taxon>Mollusca</taxon>
        <taxon>Bivalvia</taxon>
        <taxon>Autobranchia</taxon>
        <taxon>Pteriomorphia</taxon>
        <taxon>Pectinida</taxon>
        <taxon>Pectinoidea</taxon>
        <taxon>Pectinidae</taxon>
        <taxon>Mizuhopecten</taxon>
    </lineage>
</organism>
<dbReference type="Pfam" id="PF07766">
    <property type="entry name" value="LETM1_RBD"/>
    <property type="match status" value="1"/>
</dbReference>
<comment type="caution">
    <text evidence="10">The sequence shown here is derived from an EMBL/GenBank/DDBJ whole genome shotgun (WGS) entry which is preliminary data.</text>
</comment>
<dbReference type="Proteomes" id="UP000242188">
    <property type="component" value="Unassembled WGS sequence"/>
</dbReference>
<dbReference type="GO" id="GO:0005743">
    <property type="term" value="C:mitochondrial inner membrane"/>
    <property type="evidence" value="ECO:0007669"/>
    <property type="project" value="UniProtKB-SubCell"/>
</dbReference>
<evidence type="ECO:0000256" key="7">
    <source>
        <dbReference type="PROSITE-ProRule" id="PRU01094"/>
    </source>
</evidence>
<dbReference type="InterPro" id="IPR033122">
    <property type="entry name" value="LETM1-like_RBD"/>
</dbReference>
<evidence type="ECO:0000313" key="11">
    <source>
        <dbReference type="Proteomes" id="UP000242188"/>
    </source>
</evidence>
<evidence type="ECO:0000256" key="5">
    <source>
        <dbReference type="ARBA" id="ARBA00023128"/>
    </source>
</evidence>
<accession>A0A210Q033</accession>
<keyword evidence="11" id="KW-1185">Reference proteome</keyword>
<keyword evidence="2 8" id="KW-0812">Transmembrane</keyword>
<keyword evidence="5 7" id="KW-0496">Mitochondrion</keyword>
<evidence type="ECO:0000313" key="10">
    <source>
        <dbReference type="EMBL" id="OWF42086.1"/>
    </source>
</evidence>
<dbReference type="GO" id="GO:0030003">
    <property type="term" value="P:intracellular monoatomic cation homeostasis"/>
    <property type="evidence" value="ECO:0007669"/>
    <property type="project" value="TreeGrafter"/>
</dbReference>
<comment type="subcellular location">
    <subcellularLocation>
        <location evidence="1">Mitochondrion inner membrane</location>
        <topology evidence="1">Single-pass membrane protein</topology>
    </subcellularLocation>
</comment>
<name>A0A210Q033_MIZYE</name>
<sequence>MLSRRILLLNHVAYRNTIIRCCSEKASLNKFPHVAPVPNPEEIPHDHDRPVPVKRKIRTKVTTPLFAILLNRFEKLLEQTVPRKVFQKYSWARDGMIELKDDTKIYFDVSKRISKGDEFSTFTRKELSVFNQLPREMKKAAPLIVLCAAPMGFFFLPMMFMFPKYTLSSHFLTDQQLREVNTRKLYWRLHCFPNVMDCLKIQIRLISDQQEAYNALKSIIIKTEEGCEIYAFEIVPTARGFSIDHSENSFWNTRSKLYSWQLANSFGMGRNRMKVYNQIMAVHYTDMCIVKEGLDALTDRELQTACYVRGLNADGLTREEQEDFMKEWLEVSLHTNSANINMLLHTMVFLNYDAPTNVKIMPRWFWKKRLRISEH</sequence>
<evidence type="ECO:0000256" key="6">
    <source>
        <dbReference type="ARBA" id="ARBA00023136"/>
    </source>
</evidence>
<keyword evidence="4 8" id="KW-1133">Transmembrane helix</keyword>
<proteinExistence type="predicted"/>
<feature type="transmembrane region" description="Helical" evidence="8">
    <location>
        <begin position="140"/>
        <end position="162"/>
    </location>
</feature>
<protein>
    <submittedName>
        <fullName evidence="10">LETM1 domain-containing protein 1</fullName>
    </submittedName>
</protein>
<dbReference type="STRING" id="6573.A0A210Q033"/>
<dbReference type="AlphaFoldDB" id="A0A210Q033"/>
<keyword evidence="3" id="KW-0999">Mitochondrion inner membrane</keyword>
<evidence type="ECO:0000256" key="2">
    <source>
        <dbReference type="ARBA" id="ARBA00022692"/>
    </source>
</evidence>
<evidence type="ECO:0000259" key="9">
    <source>
        <dbReference type="PROSITE" id="PS51758"/>
    </source>
</evidence>
<evidence type="ECO:0000256" key="8">
    <source>
        <dbReference type="SAM" id="Phobius"/>
    </source>
</evidence>
<feature type="domain" description="Letm1 RBD" evidence="9">
    <location>
        <begin position="178"/>
        <end position="375"/>
    </location>
</feature>
<keyword evidence="6 8" id="KW-0472">Membrane</keyword>
<dbReference type="InterPro" id="IPR044202">
    <property type="entry name" value="LETM1/MDM38-like"/>
</dbReference>
<reference evidence="10 11" key="1">
    <citation type="journal article" date="2017" name="Nat. Ecol. Evol.">
        <title>Scallop genome provides insights into evolution of bilaterian karyotype and development.</title>
        <authorList>
            <person name="Wang S."/>
            <person name="Zhang J."/>
            <person name="Jiao W."/>
            <person name="Li J."/>
            <person name="Xun X."/>
            <person name="Sun Y."/>
            <person name="Guo X."/>
            <person name="Huan P."/>
            <person name="Dong B."/>
            <person name="Zhang L."/>
            <person name="Hu X."/>
            <person name="Sun X."/>
            <person name="Wang J."/>
            <person name="Zhao C."/>
            <person name="Wang Y."/>
            <person name="Wang D."/>
            <person name="Huang X."/>
            <person name="Wang R."/>
            <person name="Lv J."/>
            <person name="Li Y."/>
            <person name="Zhang Z."/>
            <person name="Liu B."/>
            <person name="Lu W."/>
            <person name="Hui Y."/>
            <person name="Liang J."/>
            <person name="Zhou Z."/>
            <person name="Hou R."/>
            <person name="Li X."/>
            <person name="Liu Y."/>
            <person name="Li H."/>
            <person name="Ning X."/>
            <person name="Lin Y."/>
            <person name="Zhao L."/>
            <person name="Xing Q."/>
            <person name="Dou J."/>
            <person name="Li Y."/>
            <person name="Mao J."/>
            <person name="Guo H."/>
            <person name="Dou H."/>
            <person name="Li T."/>
            <person name="Mu C."/>
            <person name="Jiang W."/>
            <person name="Fu Q."/>
            <person name="Fu X."/>
            <person name="Miao Y."/>
            <person name="Liu J."/>
            <person name="Yu Q."/>
            <person name="Li R."/>
            <person name="Liao H."/>
            <person name="Li X."/>
            <person name="Kong Y."/>
            <person name="Jiang Z."/>
            <person name="Chourrout D."/>
            <person name="Li R."/>
            <person name="Bao Z."/>
        </authorList>
    </citation>
    <scope>NUCLEOTIDE SEQUENCE [LARGE SCALE GENOMIC DNA]</scope>
    <source>
        <strain evidence="10 11">PY_sf001</strain>
    </source>
</reference>
<evidence type="ECO:0000256" key="1">
    <source>
        <dbReference type="ARBA" id="ARBA00004434"/>
    </source>
</evidence>
<dbReference type="PANTHER" id="PTHR14009:SF13">
    <property type="entry name" value="LETM1 DOMAIN-CONTAINING PROTEIN 1"/>
    <property type="match status" value="1"/>
</dbReference>
<evidence type="ECO:0000256" key="4">
    <source>
        <dbReference type="ARBA" id="ARBA00022989"/>
    </source>
</evidence>